<dbReference type="GO" id="GO:0008270">
    <property type="term" value="F:zinc ion binding"/>
    <property type="evidence" value="ECO:0007669"/>
    <property type="project" value="InterPro"/>
</dbReference>
<dbReference type="PANTHER" id="PTHR46910">
    <property type="entry name" value="TRANSCRIPTION FACTOR PDR1"/>
    <property type="match status" value="1"/>
</dbReference>
<dbReference type="InterPro" id="IPR050987">
    <property type="entry name" value="AtrR-like"/>
</dbReference>
<feature type="region of interest" description="Disordered" evidence="2">
    <location>
        <begin position="493"/>
        <end position="518"/>
    </location>
</feature>
<dbReference type="GO" id="GO:0006351">
    <property type="term" value="P:DNA-templated transcription"/>
    <property type="evidence" value="ECO:0007669"/>
    <property type="project" value="InterPro"/>
</dbReference>
<gene>
    <name evidence="4" type="ORF">ARMOST_17891</name>
</gene>
<feature type="region of interest" description="Disordered" evidence="2">
    <location>
        <begin position="1073"/>
        <end position="1097"/>
    </location>
</feature>
<dbReference type="STRING" id="47428.A0A284S094"/>
<evidence type="ECO:0000259" key="3">
    <source>
        <dbReference type="SMART" id="SM00906"/>
    </source>
</evidence>
<dbReference type="Gene3D" id="3.40.50.12660">
    <property type="match status" value="1"/>
</dbReference>
<evidence type="ECO:0000313" key="5">
    <source>
        <dbReference type="Proteomes" id="UP000219338"/>
    </source>
</evidence>
<reference evidence="5" key="1">
    <citation type="journal article" date="2017" name="Nat. Ecol. Evol.">
        <title>Genome expansion and lineage-specific genetic innovations in the forest pathogenic fungi Armillaria.</title>
        <authorList>
            <person name="Sipos G."/>
            <person name="Prasanna A.N."/>
            <person name="Walter M.C."/>
            <person name="O'Connor E."/>
            <person name="Balint B."/>
            <person name="Krizsan K."/>
            <person name="Kiss B."/>
            <person name="Hess J."/>
            <person name="Varga T."/>
            <person name="Slot J."/>
            <person name="Riley R."/>
            <person name="Boka B."/>
            <person name="Rigling D."/>
            <person name="Barry K."/>
            <person name="Lee J."/>
            <person name="Mihaltcheva S."/>
            <person name="LaButti K."/>
            <person name="Lipzen A."/>
            <person name="Waldron R."/>
            <person name="Moloney N.M."/>
            <person name="Sperisen C."/>
            <person name="Kredics L."/>
            <person name="Vagvoelgyi C."/>
            <person name="Patrignani A."/>
            <person name="Fitzpatrick D."/>
            <person name="Nagy I."/>
            <person name="Doyle S."/>
            <person name="Anderson J.B."/>
            <person name="Grigoriev I.V."/>
            <person name="Gueldener U."/>
            <person name="Muensterkoetter M."/>
            <person name="Nagy L.G."/>
        </authorList>
    </citation>
    <scope>NUCLEOTIDE SEQUENCE [LARGE SCALE GENOMIC DNA]</scope>
    <source>
        <strain evidence="5">C18/9</strain>
    </source>
</reference>
<dbReference type="GO" id="GO:0003700">
    <property type="term" value="F:DNA-binding transcription factor activity"/>
    <property type="evidence" value="ECO:0007669"/>
    <property type="project" value="InterPro"/>
</dbReference>
<feature type="domain" description="Xylanolytic transcriptional activator regulatory" evidence="3">
    <location>
        <begin position="719"/>
        <end position="792"/>
    </location>
</feature>
<dbReference type="EMBL" id="FUEG01000023">
    <property type="protein sequence ID" value="SJL14434.1"/>
    <property type="molecule type" value="Genomic_DNA"/>
</dbReference>
<dbReference type="AlphaFoldDB" id="A0A284S094"/>
<dbReference type="Gene3D" id="3.40.50.1460">
    <property type="match status" value="1"/>
</dbReference>
<evidence type="ECO:0000256" key="1">
    <source>
        <dbReference type="ARBA" id="ARBA00023242"/>
    </source>
</evidence>
<accession>A0A284S094</accession>
<dbReference type="SMART" id="SM00906">
    <property type="entry name" value="Fungal_trans"/>
    <property type="match status" value="1"/>
</dbReference>
<keyword evidence="1" id="KW-0539">Nucleus</keyword>
<dbReference type="CDD" id="cd12148">
    <property type="entry name" value="fungal_TF_MHR"/>
    <property type="match status" value="1"/>
</dbReference>
<keyword evidence="5" id="KW-1185">Reference proteome</keyword>
<dbReference type="OrthoDB" id="4456959at2759"/>
<dbReference type="InterPro" id="IPR007219">
    <property type="entry name" value="XnlR_reg_dom"/>
</dbReference>
<evidence type="ECO:0000256" key="2">
    <source>
        <dbReference type="SAM" id="MobiDB-lite"/>
    </source>
</evidence>
<evidence type="ECO:0000313" key="4">
    <source>
        <dbReference type="EMBL" id="SJL14434.1"/>
    </source>
</evidence>
<protein>
    <recommendedName>
        <fullName evidence="3">Xylanolytic transcriptional activator regulatory domain-containing protein</fullName>
    </recommendedName>
</protein>
<dbReference type="Pfam" id="PF04082">
    <property type="entry name" value="Fungal_trans"/>
    <property type="match status" value="1"/>
</dbReference>
<dbReference type="GO" id="GO:0003677">
    <property type="term" value="F:DNA binding"/>
    <property type="evidence" value="ECO:0007669"/>
    <property type="project" value="InterPro"/>
</dbReference>
<organism evidence="4 5">
    <name type="scientific">Armillaria ostoyae</name>
    <name type="common">Armillaria root rot fungus</name>
    <dbReference type="NCBI Taxonomy" id="47428"/>
    <lineage>
        <taxon>Eukaryota</taxon>
        <taxon>Fungi</taxon>
        <taxon>Dikarya</taxon>
        <taxon>Basidiomycota</taxon>
        <taxon>Agaricomycotina</taxon>
        <taxon>Agaricomycetes</taxon>
        <taxon>Agaricomycetidae</taxon>
        <taxon>Agaricales</taxon>
        <taxon>Marasmiineae</taxon>
        <taxon>Physalacriaceae</taxon>
        <taxon>Armillaria</taxon>
    </lineage>
</organism>
<sequence>MSLKAGRIVSFHRPPSVVKPQASSFMDDVQLPKLETPTTQPKTSPKRKALIVAVKGSSVPGLLELRCPHRDAKKIRDLLIGVYHYTEVTMLLDDGDPNHDTTQPTYKNLVIIIYWSILPSLELTSIPIVPDGTYEEFDPRYPVGGPFILLLQFQVMLPSERTSLVAKKMGWTNSGGCIRDNVRLASRWVLSLPLFNLNGQTLRKYLVDNLPEGCHLTAVLDACHSGTLLDLAHHRCNRVLSPRRSNSWEIASTCTVTLPSGGQAQRRNAVDDLDIFYPLLTKSFLGVKTYSLYTNTVVLNNTSQASISTVLERYGSNICSDVLPKERILNETDRIYESPLSEMFCNGCCEISKKYSKKANVVCLSSCKDSQLTWEMDDGWSMTNVLIDLCKSNPHRTLQELMVKITKRRKQRLGFTAKIKALQYRLGRETVSEGRVSFVCLDAHIDTDFGILRQDSTISSKLPRRKYNAGYVAELERRAEQLERTLKEHNPDIILPEGTNRRMPVSLQGGPSRPTSLTSEVAEFDDDFTDLGEKMKNLSLEHDKALSERCFGPSSGLALFMSALSNKKKLTGSLNTMQLHDYSNLYPWERTTADAEKACYIFPDNDLITSLVAIYFETMNPILPILHRPTFVKNVANGLHLRDENFAATLLFVLAVASRHSNDPRVLADPSSRLSAGWTFLEFIPIAKKVLLRPPCLNDIQQTVLSVMYTFGTSVPEFTWMVVGLGLRYAVEIGLHRKKPKGHKPTVDDELKKRSFWALVTLDRLLSLYEGRPIMIQEEDFDVELPVECDDEYWDIRSDGEVRFCQPGNKPSKISYFNAQIRLSGIMSVVVRNFYSIKKGRGKLDLLNLARKDEHRIISDIDSSMNAWMNSIPDHLRWDPDHDNTLFLYQSAVLYSTYHMLQIYTHRPFLRPRSSLSTPSLVISTMAARSCSRILQVHLTRLKIITPHLLMVAFMSGAVLAMNIWSGKRAGHPPHAEDLAGYEQCLATFIHASDTWMIAGRSLKMFKGMASFETTSALDSTSIPVTHPQENAAPIPAPIWGSYGAVPDAPYEQVQPSDPTYLNDYIPTYLRTDLPLDPTNENSSSSSQSLTFDIGQSEMSGGPDTINMWTFAPPGFSFAAWDAYVTNMSLED</sequence>
<proteinExistence type="predicted"/>
<name>A0A284S094_ARMOS</name>
<dbReference type="Proteomes" id="UP000219338">
    <property type="component" value="Unassembled WGS sequence"/>
</dbReference>
<dbReference type="PANTHER" id="PTHR46910:SF38">
    <property type="entry name" value="ZN(2)-C6 FUNGAL-TYPE DOMAIN-CONTAINING PROTEIN"/>
    <property type="match status" value="1"/>
</dbReference>